<name>A0A0D0THS5_CRYGA</name>
<evidence type="ECO:0000313" key="4">
    <source>
        <dbReference type="EMBL" id="KIR46027.1"/>
    </source>
</evidence>
<evidence type="ECO:0000256" key="2">
    <source>
        <dbReference type="ARBA" id="ARBA00022193"/>
    </source>
</evidence>
<comment type="similarity">
    <text evidence="1">Belongs to the palC family.</text>
</comment>
<dbReference type="PANTHER" id="PTHR40463:SF1">
    <property type="entry name" value="PH-RESPONSE REGULATOR PROTEIN PALC"/>
    <property type="match status" value="1"/>
</dbReference>
<accession>A0A0D0THS5</accession>
<dbReference type="PANTHER" id="PTHR40463">
    <property type="entry name" value="PH-RESPONSE REGULATOR PROTEIN PALC"/>
    <property type="match status" value="1"/>
</dbReference>
<dbReference type="SMART" id="SM01041">
    <property type="entry name" value="BRO1"/>
    <property type="match status" value="1"/>
</dbReference>
<sequence>MPPYLYPLPTTSLITFSAILTDPSSSYTTILSEATAARTKLHLTLKGIADNEPGASALAVLDAVQIYLPYLKGIIACLDADELLFKSEPTFQWRAPLTHFGLSSPLLPLLSIHSEHLMVTLTYTLALSNYAHSILSSLPAFEIPAGSKNMPHMSSEDEKRTTAGLARAVDLLCQASGVAEWAAENVCLQVESLKSVSSGRLGKGKWPAESSRETFRALSMILLADAHLTAIRKLLLPVLTYTLFAPPGPPLPPNHPSAPLQAKLYLHVHQLYSSARALLSAHQQSANNALNNSSRKLFRSNSDKEDVEPEAVEGEITLELKRYLAKEAQLALALAHKWLGIDAGENGKGTKVGEALAWVKDAQDRLEDLEDSKMRTKLKGLSLGKSRERKREERKVRMGRVERELEVVKAWVKAYQMMNDTVAFQPVPPVSSLVTPAGRPIFGAKEFIPPPSKFAPRRIGLLNEESDNDSCELGEIEDTSYAGKGNYY</sequence>
<dbReference type="Gene3D" id="1.25.40.280">
    <property type="entry name" value="alix/aip1 like domains"/>
    <property type="match status" value="1"/>
</dbReference>
<dbReference type="HOGENOM" id="CLU_027723_0_0_1"/>
<dbReference type="GO" id="GO:0071467">
    <property type="term" value="P:cellular response to pH"/>
    <property type="evidence" value="ECO:0007669"/>
    <property type="project" value="InterPro"/>
</dbReference>
<organism evidence="4">
    <name type="scientific">Cryptococcus bacillisporus CA1280</name>
    <dbReference type="NCBI Taxonomy" id="1296109"/>
    <lineage>
        <taxon>Eukaryota</taxon>
        <taxon>Fungi</taxon>
        <taxon>Dikarya</taxon>
        <taxon>Basidiomycota</taxon>
        <taxon>Agaricomycotina</taxon>
        <taxon>Tremellomycetes</taxon>
        <taxon>Tremellales</taxon>
        <taxon>Cryptococcaceae</taxon>
        <taxon>Cryptococcus</taxon>
        <taxon>Cryptococcus gattii species complex</taxon>
    </lineage>
</organism>
<dbReference type="InterPro" id="IPR004328">
    <property type="entry name" value="BRO1_dom"/>
</dbReference>
<gene>
    <name evidence="4" type="ORF">I312_04569</name>
</gene>
<dbReference type="PROSITE" id="PS51180">
    <property type="entry name" value="BRO1"/>
    <property type="match status" value="1"/>
</dbReference>
<evidence type="ECO:0000256" key="1">
    <source>
        <dbReference type="ARBA" id="ARBA00010997"/>
    </source>
</evidence>
<protein>
    <recommendedName>
        <fullName evidence="2">pH-response regulator protein palC</fullName>
    </recommendedName>
</protein>
<proteinExistence type="inferred from homology"/>
<reference evidence="4" key="1">
    <citation type="submission" date="2015-01" db="EMBL/GenBank/DDBJ databases">
        <title>The Genome Sequence of Cryptococcus gattii CA1280.</title>
        <authorList>
            <consortium name="The Broad Institute Genomics Platform"/>
            <person name="Cuomo C."/>
            <person name="Litvintseva A."/>
            <person name="Chen Y."/>
            <person name="Heitman J."/>
            <person name="Sun S."/>
            <person name="Springer D."/>
            <person name="Dromer F."/>
            <person name="Young S."/>
            <person name="Zeng Q."/>
            <person name="Gargeya S."/>
            <person name="Abouelleil A."/>
            <person name="Alvarado L."/>
            <person name="Chapman S.B."/>
            <person name="Gainer-Dewar J."/>
            <person name="Goldberg J."/>
            <person name="Griggs A."/>
            <person name="Gujja S."/>
            <person name="Hansen M."/>
            <person name="Howarth C."/>
            <person name="Imamovic A."/>
            <person name="Larimer J."/>
            <person name="Murphy C."/>
            <person name="Naylor J."/>
            <person name="Pearson M."/>
            <person name="Priest M."/>
            <person name="Roberts A."/>
            <person name="Saif S."/>
            <person name="Shea T."/>
            <person name="Sykes S."/>
            <person name="Wortman J."/>
            <person name="Nusbaum C."/>
            <person name="Birren B."/>
        </authorList>
    </citation>
    <scope>NUCLEOTIDE SEQUENCE [LARGE SCALE GENOMIC DNA]</scope>
    <source>
        <strain evidence="4">CA1280</strain>
    </source>
</reference>
<dbReference type="GO" id="GO:0005886">
    <property type="term" value="C:plasma membrane"/>
    <property type="evidence" value="ECO:0007669"/>
    <property type="project" value="TreeGrafter"/>
</dbReference>
<evidence type="ECO:0000259" key="3">
    <source>
        <dbReference type="PROSITE" id="PS51180"/>
    </source>
</evidence>
<dbReference type="Pfam" id="PF03097">
    <property type="entry name" value="BRO1"/>
    <property type="match status" value="1"/>
</dbReference>
<dbReference type="EMBL" id="KN847985">
    <property type="protein sequence ID" value="KIR46027.1"/>
    <property type="molecule type" value="Genomic_DNA"/>
</dbReference>
<dbReference type="AlphaFoldDB" id="A0A0D0THS5"/>
<dbReference type="InterPro" id="IPR038499">
    <property type="entry name" value="BRO1_sf"/>
</dbReference>
<dbReference type="OrthoDB" id="10266451at2759"/>
<feature type="domain" description="BRO1" evidence="3">
    <location>
        <begin position="2"/>
        <end position="450"/>
    </location>
</feature>
<dbReference type="InterPro" id="IPR037505">
    <property type="entry name" value="pH-resp_palC"/>
</dbReference>